<organism evidence="2 3">
    <name type="scientific">Durusdinium trenchii</name>
    <dbReference type="NCBI Taxonomy" id="1381693"/>
    <lineage>
        <taxon>Eukaryota</taxon>
        <taxon>Sar</taxon>
        <taxon>Alveolata</taxon>
        <taxon>Dinophyceae</taxon>
        <taxon>Suessiales</taxon>
        <taxon>Symbiodiniaceae</taxon>
        <taxon>Durusdinium</taxon>
    </lineage>
</organism>
<evidence type="ECO:0008006" key="4">
    <source>
        <dbReference type="Google" id="ProtNLM"/>
    </source>
</evidence>
<evidence type="ECO:0000256" key="1">
    <source>
        <dbReference type="SAM" id="MobiDB-lite"/>
    </source>
</evidence>
<feature type="region of interest" description="Disordered" evidence="1">
    <location>
        <begin position="73"/>
        <end position="104"/>
    </location>
</feature>
<proteinExistence type="predicted"/>
<protein>
    <recommendedName>
        <fullName evidence="4">Transmembrane protein</fullName>
    </recommendedName>
</protein>
<reference evidence="2 3" key="1">
    <citation type="submission" date="2024-02" db="EMBL/GenBank/DDBJ databases">
        <authorList>
            <person name="Chen Y."/>
            <person name="Shah S."/>
            <person name="Dougan E. K."/>
            <person name="Thang M."/>
            <person name="Chan C."/>
        </authorList>
    </citation>
    <scope>NUCLEOTIDE SEQUENCE [LARGE SCALE GENOMIC DNA]</scope>
</reference>
<keyword evidence="3" id="KW-1185">Reference proteome</keyword>
<name>A0ABP0HL01_9DINO</name>
<evidence type="ECO:0000313" key="2">
    <source>
        <dbReference type="EMBL" id="CAK8989809.1"/>
    </source>
</evidence>
<sequence length="220" mass="24729">MTFGGSLCGDLTHEFSEGAWALEGTRVVQERPSHKSGCPTRVFHKSMREPRLAFPTRVPTRLCHKTMPQECPTRVLQKSAPQERRESAPHEFPGGPYKSPTRAYATRSPHKSVRLFGRLFLNACVHLVGLVGLSVWEQHQYVVVAKAIRGISCHRQASSMTGHRRRLAQRLNGTTWFLFTTLNQRFLFTLAFSPAASSLSYLTPIQRALAKPGAYPNLRC</sequence>
<comment type="caution">
    <text evidence="2">The sequence shown here is derived from an EMBL/GenBank/DDBJ whole genome shotgun (WGS) entry which is preliminary data.</text>
</comment>
<gene>
    <name evidence="2" type="ORF">CCMP2556_LOCUS1802</name>
</gene>
<accession>A0ABP0HL01</accession>
<dbReference type="EMBL" id="CAXAMN010000636">
    <property type="protein sequence ID" value="CAK8989809.1"/>
    <property type="molecule type" value="Genomic_DNA"/>
</dbReference>
<evidence type="ECO:0000313" key="3">
    <source>
        <dbReference type="Proteomes" id="UP001642484"/>
    </source>
</evidence>
<dbReference type="Proteomes" id="UP001642484">
    <property type="component" value="Unassembled WGS sequence"/>
</dbReference>